<organism evidence="1 2">
    <name type="scientific">Anaplasma phagocytophilum str. ApNP</name>
    <dbReference type="NCBI Taxonomy" id="1359153"/>
    <lineage>
        <taxon>Bacteria</taxon>
        <taxon>Pseudomonadati</taxon>
        <taxon>Pseudomonadota</taxon>
        <taxon>Alphaproteobacteria</taxon>
        <taxon>Rickettsiales</taxon>
        <taxon>Anaplasmataceae</taxon>
        <taxon>Anaplasma</taxon>
        <taxon>phagocytophilum group</taxon>
    </lineage>
</organism>
<evidence type="ECO:0000313" key="1">
    <source>
        <dbReference type="EMBL" id="KJV66377.1"/>
    </source>
</evidence>
<dbReference type="EMBL" id="LANW01000001">
    <property type="protein sequence ID" value="KJV66377.1"/>
    <property type="molecule type" value="Genomic_DNA"/>
</dbReference>
<dbReference type="Proteomes" id="UP000033385">
    <property type="component" value="Unassembled WGS sequence"/>
</dbReference>
<comment type="caution">
    <text evidence="1">The sequence shown here is derived from an EMBL/GenBank/DDBJ whole genome shotgun (WGS) entry which is preliminary data.</text>
</comment>
<sequence>MCACLYSCNGNAFMVILLATFIFVNCNKLRPVKAGTPESTTGYCSFII</sequence>
<evidence type="ECO:0000313" key="2">
    <source>
        <dbReference type="Proteomes" id="UP000033385"/>
    </source>
</evidence>
<proteinExistence type="predicted"/>
<dbReference type="AlphaFoldDB" id="A0A0F3NF94"/>
<name>A0A0F3NF94_ANAPH</name>
<dbReference type="PATRIC" id="fig|1359153.3.peg.1589"/>
<reference evidence="1 2" key="1">
    <citation type="submission" date="2015-01" db="EMBL/GenBank/DDBJ databases">
        <title>Genome Sequencing of Rickettsiales.</title>
        <authorList>
            <person name="Daugherty S.C."/>
            <person name="Su Q."/>
            <person name="Abolude K."/>
            <person name="Beier-Sexton M."/>
            <person name="Carlyon J.A."/>
            <person name="Carter R."/>
            <person name="Day N.P."/>
            <person name="Dumler S.J."/>
            <person name="Dyachenko V."/>
            <person name="Godinez A."/>
            <person name="Kurtti T.J."/>
            <person name="Lichay M."/>
            <person name="Mullins K.E."/>
            <person name="Ott S."/>
            <person name="Pappas-Brown V."/>
            <person name="Paris D.H."/>
            <person name="Patel P."/>
            <person name="Richards A.L."/>
            <person name="Sadzewicz L."/>
            <person name="Sears K."/>
            <person name="Seidman D."/>
            <person name="Sengamalay N."/>
            <person name="Stenos J."/>
            <person name="Tallon L.J."/>
            <person name="Vincent G."/>
            <person name="Fraser C.M."/>
            <person name="Munderloh U."/>
            <person name="Dunning-Hotopp J.C."/>
        </authorList>
    </citation>
    <scope>NUCLEOTIDE SEQUENCE [LARGE SCALE GENOMIC DNA]</scope>
    <source>
        <strain evidence="1 2">ApNP</strain>
    </source>
</reference>
<accession>A0A0F3NF94</accession>
<gene>
    <name evidence="1" type="ORF">APHNP_1556</name>
</gene>
<protein>
    <submittedName>
        <fullName evidence="1">Uncharacterized protein</fullName>
    </submittedName>
</protein>